<evidence type="ECO:0000256" key="3">
    <source>
        <dbReference type="ARBA" id="ARBA00022568"/>
    </source>
</evidence>
<organism evidence="15 16">
    <name type="scientific">Calicophoron daubneyi</name>
    <name type="common">Rumen fluke</name>
    <name type="synonym">Paramphistomum daubneyi</name>
    <dbReference type="NCBI Taxonomy" id="300641"/>
    <lineage>
        <taxon>Eukaryota</taxon>
        <taxon>Metazoa</taxon>
        <taxon>Spiralia</taxon>
        <taxon>Lophotrochozoa</taxon>
        <taxon>Platyhelminthes</taxon>
        <taxon>Trematoda</taxon>
        <taxon>Digenea</taxon>
        <taxon>Plagiorchiida</taxon>
        <taxon>Pronocephalata</taxon>
        <taxon>Paramphistomoidea</taxon>
        <taxon>Paramphistomidae</taxon>
        <taxon>Calicophoron</taxon>
    </lineage>
</organism>
<reference evidence="15" key="1">
    <citation type="submission" date="2024-06" db="EMBL/GenBank/DDBJ databases">
        <authorList>
            <person name="Liu X."/>
            <person name="Lenzi L."/>
            <person name="Haldenby T S."/>
            <person name="Uol C."/>
        </authorList>
    </citation>
    <scope>NUCLEOTIDE SEQUENCE</scope>
</reference>
<accession>A0AAV2TGR5</accession>
<gene>
    <name evidence="15" type="ORF">CDAUBV1_LOCUS9621</name>
</gene>
<evidence type="ECO:0000256" key="4">
    <source>
        <dbReference type="ARBA" id="ARBA00022673"/>
    </source>
</evidence>
<dbReference type="Gene3D" id="3.30.450.20">
    <property type="entry name" value="PAS domain"/>
    <property type="match status" value="1"/>
</dbReference>
<feature type="domain" description="VWFA" evidence="14">
    <location>
        <begin position="318"/>
        <end position="503"/>
    </location>
</feature>
<keyword evidence="8" id="KW-0851">Voltage-gated channel</keyword>
<keyword evidence="3" id="KW-0109">Calcium transport</keyword>
<name>A0AAV2TGR5_CALDB</name>
<keyword evidence="9" id="KW-1133">Transmembrane helix</keyword>
<dbReference type="PANTHER" id="PTHR10166">
    <property type="entry name" value="VOLTAGE-DEPENDENT CALCIUM CHANNEL SUBUNIT ALPHA-2/DELTA-RELATED"/>
    <property type="match status" value="1"/>
</dbReference>
<dbReference type="FunFam" id="3.40.50.410:FF:000007">
    <property type="entry name" value="Calcium voltage-gated channel auxiliary subunit alpha2delta 3"/>
    <property type="match status" value="1"/>
</dbReference>
<dbReference type="InterPro" id="IPR051173">
    <property type="entry name" value="Ca_channel_alpha-2/delta"/>
</dbReference>
<protein>
    <recommendedName>
        <fullName evidence="14">VWFA domain-containing protein</fullName>
    </recommendedName>
</protein>
<comment type="caution">
    <text evidence="15">The sequence shown here is derived from an EMBL/GenBank/DDBJ whole genome shotgun (WGS) entry which is preliminary data.</text>
</comment>
<dbReference type="InterPro" id="IPR002035">
    <property type="entry name" value="VWF_A"/>
</dbReference>
<evidence type="ECO:0000256" key="10">
    <source>
        <dbReference type="ARBA" id="ARBA00023065"/>
    </source>
</evidence>
<evidence type="ECO:0000256" key="11">
    <source>
        <dbReference type="ARBA" id="ARBA00023136"/>
    </source>
</evidence>
<evidence type="ECO:0000256" key="12">
    <source>
        <dbReference type="ARBA" id="ARBA00023180"/>
    </source>
</evidence>
<keyword evidence="2" id="KW-0813">Transport</keyword>
<sequence>MVAVVGVCMSYNGCKELSYDAYTEQCSCDAIIDQPSVRPTESHDNSLLGGAVLTVMFMTYSLTEHAYVLGYSDQFTDPVVNNHRPDYMNFPVYCAVSSAAVNRALYAWNRVGNSVPPWKPLRPAYSSTKFTKQELDEQAAFAFLDKAIEKINAIVKQKAAIVDNIKEAAEKAFVARPDSPPEGCYVRAKAISLQPVPAEGNDTSNCTRKFYLPMEYNTQFENKYISMNESVAHVPTNVYDLSEELLTVANWTEALNSVFQQNAANDPTLRWQYFGSSTGFFKYYPGAMWNIQLDEPFLDFFDCRSQPWYLSASAYPKEMIIMVDKSGSMKGRNDIISNATVAEILNTLTENDYFNILMFSDIPKYADPAIDGGLLRATKFNKDHFIQKFKDFAPNGTASYERGLIEAFLLFNKSEKFYPNFHHCSRNIMIITDGAPASFGEIFDKYNPDKEVRVFAYLLGQHSSAEPYIEEMACNNRGYAVNIATLADVKENVLSLSMLFYPLLFYPHVQKYLDVVARSNVLLDDSYTIWTSATVSQFNLKELNERNFTNPYVVRYSELPTLPGIYPPVVFETPEIKIDTMIASREEEPVLYTSVARAVFDRSKKAAKLKQGNLLGVAGTDVPLQYFKDALRGWEIGPNNYLFAVDNNGFVLFHPAFRPVYKATLKSYYQNVDLNEIEIPEDVKVNPWSATPDYNTSLRQSVVDRERKVNEMRTYLITDNYVGKNLKEVNCALVEDLVNQSALTETFVFDFQGICIELREQVRNFSSRLLAPFYYLVRIVSKLIWEFTLFAIGLLEPMYPLPTKGQSETFMALALVYLSGIVLEMAHTLSFQSFTYDLIEVAYESGVAGATGRSVDFGGFMLETRRKWTLN</sequence>
<evidence type="ECO:0000256" key="9">
    <source>
        <dbReference type="ARBA" id="ARBA00022989"/>
    </source>
</evidence>
<dbReference type="AlphaFoldDB" id="A0AAV2TGR5"/>
<dbReference type="SMART" id="SM00327">
    <property type="entry name" value="VWA"/>
    <property type="match status" value="1"/>
</dbReference>
<dbReference type="EMBL" id="CAXLJL010000267">
    <property type="protein sequence ID" value="CAL5135482.1"/>
    <property type="molecule type" value="Genomic_DNA"/>
</dbReference>
<dbReference type="SUPFAM" id="SSF53300">
    <property type="entry name" value="vWA-like"/>
    <property type="match status" value="1"/>
</dbReference>
<dbReference type="Pfam" id="PF08399">
    <property type="entry name" value="VWA_N"/>
    <property type="match status" value="1"/>
</dbReference>
<dbReference type="Proteomes" id="UP001497525">
    <property type="component" value="Unassembled WGS sequence"/>
</dbReference>
<keyword evidence="7" id="KW-0106">Calcium</keyword>
<evidence type="ECO:0000256" key="5">
    <source>
        <dbReference type="ARBA" id="ARBA00022692"/>
    </source>
</evidence>
<evidence type="ECO:0000256" key="7">
    <source>
        <dbReference type="ARBA" id="ARBA00022837"/>
    </source>
</evidence>
<evidence type="ECO:0000313" key="15">
    <source>
        <dbReference type="EMBL" id="CAL5135482.1"/>
    </source>
</evidence>
<proteinExistence type="predicted"/>
<keyword evidence="13" id="KW-0407">Ion channel</keyword>
<dbReference type="PROSITE" id="PS50234">
    <property type="entry name" value="VWFA"/>
    <property type="match status" value="1"/>
</dbReference>
<evidence type="ECO:0000259" key="14">
    <source>
        <dbReference type="PROSITE" id="PS50234"/>
    </source>
</evidence>
<dbReference type="GO" id="GO:0005245">
    <property type="term" value="F:voltage-gated calcium channel activity"/>
    <property type="evidence" value="ECO:0007669"/>
    <property type="project" value="TreeGrafter"/>
</dbReference>
<evidence type="ECO:0000256" key="1">
    <source>
        <dbReference type="ARBA" id="ARBA00004479"/>
    </source>
</evidence>
<evidence type="ECO:0000256" key="8">
    <source>
        <dbReference type="ARBA" id="ARBA00022882"/>
    </source>
</evidence>
<comment type="subcellular location">
    <subcellularLocation>
        <location evidence="1">Membrane</location>
        <topology evidence="1">Single-pass type I membrane protein</topology>
    </subcellularLocation>
</comment>
<keyword evidence="11" id="KW-0472">Membrane</keyword>
<keyword evidence="5" id="KW-0812">Transmembrane</keyword>
<evidence type="ECO:0000256" key="6">
    <source>
        <dbReference type="ARBA" id="ARBA00022729"/>
    </source>
</evidence>
<keyword evidence="6" id="KW-0732">Signal</keyword>
<dbReference type="Pfam" id="PF13768">
    <property type="entry name" value="VWA_3"/>
    <property type="match status" value="1"/>
</dbReference>
<keyword evidence="12" id="KW-0325">Glycoprotein</keyword>
<keyword evidence="10" id="KW-0406">Ion transport</keyword>
<dbReference type="InterPro" id="IPR036465">
    <property type="entry name" value="vWFA_dom_sf"/>
</dbReference>
<evidence type="ECO:0000256" key="13">
    <source>
        <dbReference type="ARBA" id="ARBA00023303"/>
    </source>
</evidence>
<dbReference type="InterPro" id="IPR013608">
    <property type="entry name" value="VWA_N"/>
</dbReference>
<dbReference type="GO" id="GO:0005891">
    <property type="term" value="C:voltage-gated calcium channel complex"/>
    <property type="evidence" value="ECO:0007669"/>
    <property type="project" value="TreeGrafter"/>
</dbReference>
<dbReference type="PANTHER" id="PTHR10166:SF37">
    <property type="entry name" value="STOLID, ISOFORM H"/>
    <property type="match status" value="1"/>
</dbReference>
<evidence type="ECO:0000256" key="2">
    <source>
        <dbReference type="ARBA" id="ARBA00022448"/>
    </source>
</evidence>
<dbReference type="Gene3D" id="3.40.50.410">
    <property type="entry name" value="von Willebrand factor, type A domain"/>
    <property type="match status" value="1"/>
</dbReference>
<keyword evidence="4" id="KW-0107">Calcium channel</keyword>
<evidence type="ECO:0000313" key="16">
    <source>
        <dbReference type="Proteomes" id="UP001497525"/>
    </source>
</evidence>